<dbReference type="InterPro" id="IPR006015">
    <property type="entry name" value="Universal_stress_UspA"/>
</dbReference>
<sequence length="143" mass="15736">MIKTILVALDASNLSESVMASLHELQLENVDKIVLSHVLIEQNPDLERAADRPHGYADNLAYRQIEQQLQAYQEQLPCPSDIEIVTGDPAEEIVRLANIYKANLIVIGNRGLTGLKRILQGSVSSQVLEEAPCSVWVVKPPVG</sequence>
<dbReference type="InterPro" id="IPR006016">
    <property type="entry name" value="UspA"/>
</dbReference>
<dbReference type="Gene3D" id="3.40.50.620">
    <property type="entry name" value="HUPs"/>
    <property type="match status" value="1"/>
</dbReference>
<dbReference type="PANTHER" id="PTHR46268">
    <property type="entry name" value="STRESS RESPONSE PROTEIN NHAX"/>
    <property type="match status" value="1"/>
</dbReference>
<keyword evidence="4" id="KW-1185">Reference proteome</keyword>
<dbReference type="Proteomes" id="UP000500857">
    <property type="component" value="Chromosome"/>
</dbReference>
<organism evidence="3 4">
    <name type="scientific">Oxynema aestuarii AP17</name>
    <dbReference type="NCBI Taxonomy" id="2064643"/>
    <lineage>
        <taxon>Bacteria</taxon>
        <taxon>Bacillati</taxon>
        <taxon>Cyanobacteriota</taxon>
        <taxon>Cyanophyceae</taxon>
        <taxon>Oscillatoriophycideae</taxon>
        <taxon>Oscillatoriales</taxon>
        <taxon>Oscillatoriaceae</taxon>
        <taxon>Oxynema</taxon>
        <taxon>Oxynema aestuarii</taxon>
    </lineage>
</organism>
<evidence type="ECO:0000259" key="2">
    <source>
        <dbReference type="Pfam" id="PF00582"/>
    </source>
</evidence>
<dbReference type="PANTHER" id="PTHR46268:SF8">
    <property type="entry name" value="UNIVERSAL STRESS PROTEIN SLL1388"/>
    <property type="match status" value="1"/>
</dbReference>
<evidence type="ECO:0000313" key="4">
    <source>
        <dbReference type="Proteomes" id="UP000500857"/>
    </source>
</evidence>
<dbReference type="PRINTS" id="PR01438">
    <property type="entry name" value="UNVRSLSTRESS"/>
</dbReference>
<protein>
    <submittedName>
        <fullName evidence="3">Universal stress protein</fullName>
    </submittedName>
</protein>
<reference evidence="3 4" key="1">
    <citation type="submission" date="2020-04" db="EMBL/GenBank/DDBJ databases">
        <authorList>
            <person name="Basu S."/>
            <person name="Maruthanayagam V."/>
            <person name="Chakraborty S."/>
            <person name="Pramanik A."/>
            <person name="Mukherjee J."/>
            <person name="Brink B."/>
        </authorList>
    </citation>
    <scope>NUCLEOTIDE SEQUENCE [LARGE SCALE GENOMIC DNA]</scope>
    <source>
        <strain evidence="3 4">AP17</strain>
    </source>
</reference>
<dbReference type="Pfam" id="PF00582">
    <property type="entry name" value="Usp"/>
    <property type="match status" value="1"/>
</dbReference>
<dbReference type="InterPro" id="IPR014729">
    <property type="entry name" value="Rossmann-like_a/b/a_fold"/>
</dbReference>
<dbReference type="SUPFAM" id="SSF52402">
    <property type="entry name" value="Adenine nucleotide alpha hydrolases-like"/>
    <property type="match status" value="1"/>
</dbReference>
<accession>A0A6H1U1B0</accession>
<evidence type="ECO:0000313" key="3">
    <source>
        <dbReference type="EMBL" id="QIZ72624.1"/>
    </source>
</evidence>
<dbReference type="CDD" id="cd00293">
    <property type="entry name" value="USP-like"/>
    <property type="match status" value="1"/>
</dbReference>
<comment type="similarity">
    <text evidence="1">Belongs to the universal stress protein A family.</text>
</comment>
<proteinExistence type="inferred from homology"/>
<dbReference type="AlphaFoldDB" id="A0A6H1U1B0"/>
<name>A0A6H1U1B0_9CYAN</name>
<feature type="domain" description="UspA" evidence="2">
    <location>
        <begin position="1"/>
        <end position="139"/>
    </location>
</feature>
<dbReference type="KEGG" id="oxy:HCG48_20190"/>
<dbReference type="RefSeq" id="WP_168570772.1">
    <property type="nucleotide sequence ID" value="NZ_CP051167.1"/>
</dbReference>
<gene>
    <name evidence="3" type="ORF">HCG48_20190</name>
</gene>
<evidence type="ECO:0000256" key="1">
    <source>
        <dbReference type="ARBA" id="ARBA00008791"/>
    </source>
</evidence>
<dbReference type="EMBL" id="CP051167">
    <property type="protein sequence ID" value="QIZ72624.1"/>
    <property type="molecule type" value="Genomic_DNA"/>
</dbReference>